<dbReference type="Proteomes" id="UP000193067">
    <property type="component" value="Unassembled WGS sequence"/>
</dbReference>
<evidence type="ECO:0000313" key="1">
    <source>
        <dbReference type="EMBL" id="OSC97914.1"/>
    </source>
</evidence>
<proteinExistence type="predicted"/>
<keyword evidence="2" id="KW-1185">Reference proteome</keyword>
<dbReference type="EMBL" id="KZ084144">
    <property type="protein sequence ID" value="OSC97914.1"/>
    <property type="molecule type" value="Genomic_DNA"/>
</dbReference>
<protein>
    <submittedName>
        <fullName evidence="1">Uncharacterized protein</fullName>
    </submittedName>
</protein>
<organism evidence="1 2">
    <name type="scientific">Trametes coccinea (strain BRFM310)</name>
    <name type="common">Pycnoporus coccineus</name>
    <dbReference type="NCBI Taxonomy" id="1353009"/>
    <lineage>
        <taxon>Eukaryota</taxon>
        <taxon>Fungi</taxon>
        <taxon>Dikarya</taxon>
        <taxon>Basidiomycota</taxon>
        <taxon>Agaricomycotina</taxon>
        <taxon>Agaricomycetes</taxon>
        <taxon>Polyporales</taxon>
        <taxon>Polyporaceae</taxon>
        <taxon>Trametes</taxon>
    </lineage>
</organism>
<accession>A0A1Y2IA02</accession>
<evidence type="ECO:0000313" key="2">
    <source>
        <dbReference type="Proteomes" id="UP000193067"/>
    </source>
</evidence>
<gene>
    <name evidence="1" type="ORF">PYCCODRAFT_1046284</name>
</gene>
<name>A0A1Y2IA02_TRAC3</name>
<reference evidence="1 2" key="1">
    <citation type="journal article" date="2015" name="Biotechnol. Biofuels">
        <title>Enhanced degradation of softwood versus hardwood by the white-rot fungus Pycnoporus coccineus.</title>
        <authorList>
            <person name="Couturier M."/>
            <person name="Navarro D."/>
            <person name="Chevret D."/>
            <person name="Henrissat B."/>
            <person name="Piumi F."/>
            <person name="Ruiz-Duenas F.J."/>
            <person name="Martinez A.T."/>
            <person name="Grigoriev I.V."/>
            <person name="Riley R."/>
            <person name="Lipzen A."/>
            <person name="Berrin J.G."/>
            <person name="Master E.R."/>
            <person name="Rosso M.N."/>
        </authorList>
    </citation>
    <scope>NUCLEOTIDE SEQUENCE [LARGE SCALE GENOMIC DNA]</scope>
    <source>
        <strain evidence="1 2">BRFM310</strain>
    </source>
</reference>
<sequence length="155" mass="16673">MSAEAFLPGSNAAHREGWTIFAHMGYLVYIPCSVDLTGYRLQLVRPPPITSLTSRIRAWLPVPEMVQSGIAQDAHQGCAQQDLSTNDLASRGTALFTRPGIALCIRTRPSGEYLKATAGRHGAIALDPFSSSAATMMGPTLSKPSIFPNAQMCRL</sequence>
<dbReference type="AlphaFoldDB" id="A0A1Y2IA02"/>